<accession>A0A9D2MB12</accession>
<feature type="chain" id="PRO_5038477126" evidence="2">
    <location>
        <begin position="27"/>
        <end position="773"/>
    </location>
</feature>
<sequence>MKGKRLLSMGLALATVLTLLTAPASAVTFTDLSGHWAKTDVEYLANRGLVSGYSDGTFKPDANMSAVEALLFCARVADLDSSTKEAVTEAWSDTLSEIIDADMLTWAAPDLSVCLETGIITVEELSALSRNNALLKAIPREDVSLYLARAMQLAPVAEGLSSYTLTFEDEEEISSQYRPYIYLLNLYGLLKGDEFNCYNPQDPLNRASMTSLLRRALTFMEDQGITVELPNYTSYDWVGGLITAVNVSSGGVTQLTLESPLTGTHAVSVPANAEIYESNMLSSGSALKVGSYARANLNGSGVVTQVRVSGAVETVEGTVSALENDVLTVNTGTQVRSFRVDRFTEVQVGKRTGGLELLEEDGGYTDAVCRVDGLGHLASVVLTGGTRQESGIIADVTVNSNGVGTIQISDMSGVKTRYTLSSSTVVTINGVAGTLSSNREGDYVTLRVSNDEDDRVLSLNVDSVTQYVQASIKGVSYAQSPSKLTVTDLESGKSVTYTIASRAEIRYNGDTTALSKLENGSFVTLRLNGTEVAAIDAYPGSTTDSGTITAITYGIPTLLELTRDDGTAASYEIDLSDPPDIYRDDARSSIDRLKNGDQVEITVRYQEVSRIDAVPQSANASGTITSVTIDAQGTTIAVNLTGGGSASYLVSEGISVTQNGKAVSIDSLKPGYQISMVVDGDQILSIEVDRSSQSSNQINATVLYVNRDEKEILVQRTDSTGTTTAMTVDVSDATLLTVSGSSLSLREIEVGDPVTIYGSYDGLTFQATLLIRN</sequence>
<dbReference type="EMBL" id="DWYC01000044">
    <property type="protein sequence ID" value="HJB56711.1"/>
    <property type="molecule type" value="Genomic_DNA"/>
</dbReference>
<feature type="domain" description="SLH" evidence="3">
    <location>
        <begin position="164"/>
        <end position="227"/>
    </location>
</feature>
<evidence type="ECO:0000256" key="1">
    <source>
        <dbReference type="ARBA" id="ARBA00022737"/>
    </source>
</evidence>
<dbReference type="AlphaFoldDB" id="A0A9D2MB12"/>
<reference evidence="4" key="1">
    <citation type="journal article" date="2021" name="PeerJ">
        <title>Extensive microbial diversity within the chicken gut microbiome revealed by metagenomics and culture.</title>
        <authorList>
            <person name="Gilroy R."/>
            <person name="Ravi A."/>
            <person name="Getino M."/>
            <person name="Pursley I."/>
            <person name="Horton D.L."/>
            <person name="Alikhan N.F."/>
            <person name="Baker D."/>
            <person name="Gharbi K."/>
            <person name="Hall N."/>
            <person name="Watson M."/>
            <person name="Adriaenssens E.M."/>
            <person name="Foster-Nyarko E."/>
            <person name="Jarju S."/>
            <person name="Secka A."/>
            <person name="Antonio M."/>
            <person name="Oren A."/>
            <person name="Chaudhuri R.R."/>
            <person name="La Ragione R."/>
            <person name="Hildebrand F."/>
            <person name="Pallen M.J."/>
        </authorList>
    </citation>
    <scope>NUCLEOTIDE SEQUENCE</scope>
    <source>
        <strain evidence="4">CHK189-11263</strain>
    </source>
</reference>
<evidence type="ECO:0000313" key="4">
    <source>
        <dbReference type="EMBL" id="HJB56711.1"/>
    </source>
</evidence>
<organism evidence="4 5">
    <name type="scientific">Candidatus Flavonifractor intestinipullorum</name>
    <dbReference type="NCBI Taxonomy" id="2838587"/>
    <lineage>
        <taxon>Bacteria</taxon>
        <taxon>Bacillati</taxon>
        <taxon>Bacillota</taxon>
        <taxon>Clostridia</taxon>
        <taxon>Eubacteriales</taxon>
        <taxon>Oscillospiraceae</taxon>
        <taxon>Flavonifractor</taxon>
    </lineage>
</organism>
<feature type="signal peptide" evidence="2">
    <location>
        <begin position="1"/>
        <end position="26"/>
    </location>
</feature>
<evidence type="ECO:0000256" key="2">
    <source>
        <dbReference type="SAM" id="SignalP"/>
    </source>
</evidence>
<keyword evidence="1" id="KW-0677">Repeat</keyword>
<evidence type="ECO:0000313" key="5">
    <source>
        <dbReference type="Proteomes" id="UP000824208"/>
    </source>
</evidence>
<proteinExistence type="predicted"/>
<dbReference type="PROSITE" id="PS51272">
    <property type="entry name" value="SLH"/>
    <property type="match status" value="2"/>
</dbReference>
<dbReference type="Proteomes" id="UP000824208">
    <property type="component" value="Unassembled WGS sequence"/>
</dbReference>
<feature type="domain" description="SLH" evidence="3">
    <location>
        <begin position="24"/>
        <end position="87"/>
    </location>
</feature>
<name>A0A9D2MB12_9FIRM</name>
<keyword evidence="2" id="KW-0732">Signal</keyword>
<evidence type="ECO:0000259" key="3">
    <source>
        <dbReference type="PROSITE" id="PS51272"/>
    </source>
</evidence>
<dbReference type="Pfam" id="PF00395">
    <property type="entry name" value="SLH"/>
    <property type="match status" value="2"/>
</dbReference>
<gene>
    <name evidence="4" type="ORF">H9714_04075</name>
</gene>
<comment type="caution">
    <text evidence="4">The sequence shown here is derived from an EMBL/GenBank/DDBJ whole genome shotgun (WGS) entry which is preliminary data.</text>
</comment>
<reference evidence="4" key="2">
    <citation type="submission" date="2021-04" db="EMBL/GenBank/DDBJ databases">
        <authorList>
            <person name="Gilroy R."/>
        </authorList>
    </citation>
    <scope>NUCLEOTIDE SEQUENCE</scope>
    <source>
        <strain evidence="4">CHK189-11263</strain>
    </source>
</reference>
<dbReference type="InterPro" id="IPR001119">
    <property type="entry name" value="SLH_dom"/>
</dbReference>
<protein>
    <submittedName>
        <fullName evidence="4">S-layer homology domain-containing protein</fullName>
    </submittedName>
</protein>